<comment type="catalytic activity">
    <reaction evidence="8">
        <text>serotonin + (5Z,8Z,11Z,14Z)-eicosatetraenoyl-CoA = N-[(5Z,8Z,11Z,14Z)-eicosatetraenoyl]-serotonin + CoA + H(+)</text>
        <dbReference type="Rhea" id="RHEA:51396"/>
        <dbReference type="ChEBI" id="CHEBI:15378"/>
        <dbReference type="ChEBI" id="CHEBI:57287"/>
        <dbReference type="ChEBI" id="CHEBI:57368"/>
        <dbReference type="ChEBI" id="CHEBI:132255"/>
        <dbReference type="ChEBI" id="CHEBI:350546"/>
    </reaction>
    <physiologicalReaction direction="left-to-right" evidence="8">
        <dbReference type="Rhea" id="RHEA:51397"/>
    </physiologicalReaction>
</comment>
<evidence type="ECO:0000256" key="1">
    <source>
        <dbReference type="ARBA" id="ARBA00022679"/>
    </source>
</evidence>
<sequence length="262" mass="29241">MAVQLQQQTRTSPFVFPDIRSSLPDIPVAEATDNRTFEVVRLGGKDRPRVTAFLRKFFYHDEPLNVAIGLKPGDRSPDLEDFSLSTLDEGISVGAVAADGTLVGVCINGILSREEDEEGRREALKEADDVPEDVTALRDPDEKFGQVKRLLMRTSAAGNVFAQVPADVDKIFDIFILSVDQSWRGKGIAKKLLDHSREIAQSEQHKLIRVICTSFVSALIVSRLGYRCIDRQEYKQFVDKKGQRLFPTPPPHDAATTYVLDL</sequence>
<comment type="catalytic activity">
    <reaction evidence="11">
        <text>serotonin + hexadecanoyl-CoA = N-hexadecanoyl-serotonin + CoA + H(+)</text>
        <dbReference type="Rhea" id="RHEA:51384"/>
        <dbReference type="ChEBI" id="CHEBI:15378"/>
        <dbReference type="ChEBI" id="CHEBI:57287"/>
        <dbReference type="ChEBI" id="CHEBI:57379"/>
        <dbReference type="ChEBI" id="CHEBI:134059"/>
        <dbReference type="ChEBI" id="CHEBI:350546"/>
    </reaction>
    <physiologicalReaction direction="left-to-right" evidence="11">
        <dbReference type="Rhea" id="RHEA:51385"/>
    </physiologicalReaction>
</comment>
<evidence type="ECO:0000256" key="9">
    <source>
        <dbReference type="ARBA" id="ARBA00051711"/>
    </source>
</evidence>
<keyword evidence="2" id="KW-0012">Acyltransferase</keyword>
<keyword evidence="1" id="KW-0808">Transferase</keyword>
<dbReference type="Gene3D" id="3.40.630.30">
    <property type="match status" value="1"/>
</dbReference>
<protein>
    <recommendedName>
        <fullName evidence="5">aralkylamine N-acetyltransferase</fullName>
        <ecNumber evidence="5">2.3.1.87</ecNumber>
    </recommendedName>
</protein>
<evidence type="ECO:0000256" key="12">
    <source>
        <dbReference type="ARBA" id="ARBA00052335"/>
    </source>
</evidence>
<organism evidence="15 16">
    <name type="scientific">Frankliniella fusca</name>
    <dbReference type="NCBI Taxonomy" id="407009"/>
    <lineage>
        <taxon>Eukaryota</taxon>
        <taxon>Metazoa</taxon>
        <taxon>Ecdysozoa</taxon>
        <taxon>Arthropoda</taxon>
        <taxon>Hexapoda</taxon>
        <taxon>Insecta</taxon>
        <taxon>Pterygota</taxon>
        <taxon>Neoptera</taxon>
        <taxon>Paraneoptera</taxon>
        <taxon>Thysanoptera</taxon>
        <taxon>Terebrantia</taxon>
        <taxon>Thripoidea</taxon>
        <taxon>Thripidae</taxon>
        <taxon>Frankliniella</taxon>
    </lineage>
</organism>
<comment type="caution">
    <text evidence="15">The sequence shown here is derived from an EMBL/GenBank/DDBJ whole genome shotgun (WGS) entry which is preliminary data.</text>
</comment>
<comment type="catalytic activity">
    <reaction evidence="12">
        <text>dopamine + hexadecanoyl-CoA = N-hexadecanoyl-dopamine + CoA + H(+)</text>
        <dbReference type="Rhea" id="RHEA:51376"/>
        <dbReference type="ChEBI" id="CHEBI:15378"/>
        <dbReference type="ChEBI" id="CHEBI:57287"/>
        <dbReference type="ChEBI" id="CHEBI:57379"/>
        <dbReference type="ChEBI" id="CHEBI:59905"/>
        <dbReference type="ChEBI" id="CHEBI:134058"/>
    </reaction>
    <physiologicalReaction direction="left-to-right" evidence="12">
        <dbReference type="Rhea" id="RHEA:51377"/>
    </physiologicalReaction>
</comment>
<dbReference type="PANTHER" id="PTHR20905:SF1">
    <property type="entry name" value="AT07410P-RELATED"/>
    <property type="match status" value="1"/>
</dbReference>
<comment type="catalytic activity">
    <reaction evidence="7">
        <text>serotonin + octadecanoyl-CoA = N-octadecanoyl-serotonin + CoA + H(+)</text>
        <dbReference type="Rhea" id="RHEA:51400"/>
        <dbReference type="ChEBI" id="CHEBI:15378"/>
        <dbReference type="ChEBI" id="CHEBI:57287"/>
        <dbReference type="ChEBI" id="CHEBI:57394"/>
        <dbReference type="ChEBI" id="CHEBI:134065"/>
        <dbReference type="ChEBI" id="CHEBI:350546"/>
    </reaction>
    <physiologicalReaction direction="left-to-right" evidence="7">
        <dbReference type="Rhea" id="RHEA:51401"/>
    </physiologicalReaction>
</comment>
<evidence type="ECO:0000256" key="11">
    <source>
        <dbReference type="ARBA" id="ARBA00052178"/>
    </source>
</evidence>
<evidence type="ECO:0000256" key="2">
    <source>
        <dbReference type="ARBA" id="ARBA00023315"/>
    </source>
</evidence>
<evidence type="ECO:0000256" key="3">
    <source>
        <dbReference type="ARBA" id="ARBA00037926"/>
    </source>
</evidence>
<comment type="pathway">
    <text evidence="3">Aromatic compound metabolism; melatonin biosynthesis; melatonin from serotonin: step 1/2.</text>
</comment>
<evidence type="ECO:0000256" key="8">
    <source>
        <dbReference type="ARBA" id="ARBA00051284"/>
    </source>
</evidence>
<dbReference type="InterPro" id="IPR000182">
    <property type="entry name" value="GNAT_dom"/>
</dbReference>
<comment type="catalytic activity">
    <reaction evidence="13">
        <text>serotonin + acetyl-CoA = N-acetylserotonin + CoA + H(+)</text>
        <dbReference type="Rhea" id="RHEA:25217"/>
        <dbReference type="ChEBI" id="CHEBI:15378"/>
        <dbReference type="ChEBI" id="CHEBI:17697"/>
        <dbReference type="ChEBI" id="CHEBI:57287"/>
        <dbReference type="ChEBI" id="CHEBI:57288"/>
        <dbReference type="ChEBI" id="CHEBI:350546"/>
        <dbReference type="EC" id="2.3.1.87"/>
    </reaction>
    <physiologicalReaction direction="left-to-right" evidence="13">
        <dbReference type="Rhea" id="RHEA:25218"/>
    </physiologicalReaction>
</comment>
<dbReference type="CDD" id="cd04301">
    <property type="entry name" value="NAT_SF"/>
    <property type="match status" value="1"/>
</dbReference>
<comment type="catalytic activity">
    <reaction evidence="6">
        <text>dopamine + (9Z)-octadecenoyl-CoA = N-(9Z-octadecanoyl)-dopamine + CoA + H(+)</text>
        <dbReference type="Rhea" id="RHEA:51380"/>
        <dbReference type="ChEBI" id="CHEBI:15378"/>
        <dbReference type="ChEBI" id="CHEBI:31883"/>
        <dbReference type="ChEBI" id="CHEBI:57287"/>
        <dbReference type="ChEBI" id="CHEBI:57387"/>
        <dbReference type="ChEBI" id="CHEBI:59905"/>
    </reaction>
    <physiologicalReaction direction="left-to-right" evidence="6">
        <dbReference type="Rhea" id="RHEA:51381"/>
    </physiologicalReaction>
</comment>
<comment type="catalytic activity">
    <reaction evidence="9">
        <text>dopamine + acetyl-CoA = N-acetyldopamine + CoA + H(+)</text>
        <dbReference type="Rhea" id="RHEA:51388"/>
        <dbReference type="ChEBI" id="CHEBI:15378"/>
        <dbReference type="ChEBI" id="CHEBI:57287"/>
        <dbReference type="ChEBI" id="CHEBI:57288"/>
        <dbReference type="ChEBI" id="CHEBI:59905"/>
        <dbReference type="ChEBI" id="CHEBI:125678"/>
    </reaction>
    <physiologicalReaction direction="left-to-right" evidence="9">
        <dbReference type="Rhea" id="RHEA:51389"/>
    </physiologicalReaction>
</comment>
<evidence type="ECO:0000259" key="14">
    <source>
        <dbReference type="Pfam" id="PF00583"/>
    </source>
</evidence>
<keyword evidence="16" id="KW-1185">Reference proteome</keyword>
<dbReference type="Pfam" id="PF00583">
    <property type="entry name" value="Acetyltransf_1"/>
    <property type="match status" value="1"/>
</dbReference>
<dbReference type="AlphaFoldDB" id="A0AAE1LXY3"/>
<dbReference type="SUPFAM" id="SSF55729">
    <property type="entry name" value="Acyl-CoA N-acyltransferases (Nat)"/>
    <property type="match status" value="1"/>
</dbReference>
<dbReference type="FunFam" id="3.40.630.30:FF:000046">
    <property type="entry name" value="Dopamine N-acetyltransferase"/>
    <property type="match status" value="1"/>
</dbReference>
<reference evidence="15" key="1">
    <citation type="submission" date="2021-07" db="EMBL/GenBank/DDBJ databases">
        <authorList>
            <person name="Catto M.A."/>
            <person name="Jacobson A."/>
            <person name="Kennedy G."/>
            <person name="Labadie P."/>
            <person name="Hunt B.G."/>
            <person name="Srinivasan R."/>
        </authorList>
    </citation>
    <scope>NUCLEOTIDE SEQUENCE</scope>
    <source>
        <strain evidence="15">PL_HMW_Pooled</strain>
        <tissue evidence="15">Head</tissue>
    </source>
</reference>
<dbReference type="PANTHER" id="PTHR20905">
    <property type="entry name" value="N-ACETYLTRANSFERASE-RELATED"/>
    <property type="match status" value="1"/>
</dbReference>
<proteinExistence type="inferred from homology"/>
<accession>A0AAE1LXY3</accession>
<name>A0AAE1LXY3_9NEOP</name>
<evidence type="ECO:0000256" key="5">
    <source>
        <dbReference type="ARBA" id="ARBA00039114"/>
    </source>
</evidence>
<dbReference type="EMBL" id="JAHWGI010001440">
    <property type="protein sequence ID" value="KAK3932857.1"/>
    <property type="molecule type" value="Genomic_DNA"/>
</dbReference>
<evidence type="ECO:0000256" key="13">
    <source>
        <dbReference type="ARBA" id="ARBA00052491"/>
    </source>
</evidence>
<dbReference type="Proteomes" id="UP001219518">
    <property type="component" value="Unassembled WGS sequence"/>
</dbReference>
<dbReference type="InterPro" id="IPR016181">
    <property type="entry name" value="Acyl_CoA_acyltransferase"/>
</dbReference>
<evidence type="ECO:0000256" key="10">
    <source>
        <dbReference type="ARBA" id="ARBA00051823"/>
    </source>
</evidence>
<feature type="domain" description="N-acetyltransferase" evidence="14">
    <location>
        <begin position="174"/>
        <end position="208"/>
    </location>
</feature>
<reference evidence="15" key="2">
    <citation type="journal article" date="2023" name="BMC Genomics">
        <title>Pest status, molecular evolution, and epigenetic factors derived from the genome assembly of Frankliniella fusca, a thysanopteran phytovirus vector.</title>
        <authorList>
            <person name="Catto M.A."/>
            <person name="Labadie P.E."/>
            <person name="Jacobson A.L."/>
            <person name="Kennedy G.G."/>
            <person name="Srinivasan R."/>
            <person name="Hunt B.G."/>
        </authorList>
    </citation>
    <scope>NUCLEOTIDE SEQUENCE</scope>
    <source>
        <strain evidence="15">PL_HMW_Pooled</strain>
    </source>
</reference>
<evidence type="ECO:0000256" key="4">
    <source>
        <dbReference type="ARBA" id="ARBA00038182"/>
    </source>
</evidence>
<dbReference type="GO" id="GO:0004059">
    <property type="term" value="F:aralkylamine N-acetyltransferase activity"/>
    <property type="evidence" value="ECO:0007669"/>
    <property type="project" value="UniProtKB-EC"/>
</dbReference>
<evidence type="ECO:0000313" key="15">
    <source>
        <dbReference type="EMBL" id="KAK3932857.1"/>
    </source>
</evidence>
<comment type="catalytic activity">
    <reaction evidence="10">
        <text>serotonin + (9Z)-octadecenoyl-CoA = N-(9Z-octadecenoyl)-serotonin + CoA + H(+)</text>
        <dbReference type="Rhea" id="RHEA:51392"/>
        <dbReference type="ChEBI" id="CHEBI:15378"/>
        <dbReference type="ChEBI" id="CHEBI:57287"/>
        <dbReference type="ChEBI" id="CHEBI:57387"/>
        <dbReference type="ChEBI" id="CHEBI:134064"/>
        <dbReference type="ChEBI" id="CHEBI:350546"/>
    </reaction>
    <physiologicalReaction direction="left-to-right" evidence="10">
        <dbReference type="Rhea" id="RHEA:51393"/>
    </physiologicalReaction>
</comment>
<dbReference type="EC" id="2.3.1.87" evidence="5"/>
<gene>
    <name evidence="15" type="ORF">KUF71_014834</name>
</gene>
<evidence type="ECO:0000313" key="16">
    <source>
        <dbReference type="Proteomes" id="UP001219518"/>
    </source>
</evidence>
<comment type="similarity">
    <text evidence="4">Belongs to the acetyltransferase family. AANAT subfamily.</text>
</comment>
<evidence type="ECO:0000256" key="7">
    <source>
        <dbReference type="ARBA" id="ARBA00050849"/>
    </source>
</evidence>
<evidence type="ECO:0000256" key="6">
    <source>
        <dbReference type="ARBA" id="ARBA00050189"/>
    </source>
</evidence>